<gene>
    <name evidence="1" type="ORF">PYW08_011301</name>
</gene>
<comment type="caution">
    <text evidence="1">The sequence shown here is derived from an EMBL/GenBank/DDBJ whole genome shotgun (WGS) entry which is preliminary data.</text>
</comment>
<evidence type="ECO:0000313" key="2">
    <source>
        <dbReference type="Proteomes" id="UP001231649"/>
    </source>
</evidence>
<evidence type="ECO:0000313" key="1">
    <source>
        <dbReference type="EMBL" id="KAJ8707167.1"/>
    </source>
</evidence>
<sequence length="183" mass="17366">MAAKALFVLFAQALLVQSISSQAIPCASTIGSALAAEEYALAASNALPCGTGRPGLASYPAVANTFVPSSGGGFLVQSISPISPTGITVFSENAIEGALAVNGELPFLSVVTVDGALPSAGAGGINYGCGSGAVGILSEGVSPAAASAAAYPAGLGFIPSAAGGFGYGAGRSGQGGCGCSGHH</sequence>
<protein>
    <submittedName>
        <fullName evidence="1">Uncharacterized protein</fullName>
    </submittedName>
</protein>
<accession>A0ACC2Q2Y7</accession>
<proteinExistence type="predicted"/>
<keyword evidence="2" id="KW-1185">Reference proteome</keyword>
<name>A0ACC2Q2Y7_9NEOP</name>
<reference evidence="1" key="1">
    <citation type="submission" date="2023-03" db="EMBL/GenBank/DDBJ databases">
        <title>Chromosome-level genomes of two armyworms, Mythimna separata and Mythimna loreyi, provide insights into the biosynthesis and reception of sex pheromones.</title>
        <authorList>
            <person name="Zhao H."/>
        </authorList>
    </citation>
    <scope>NUCLEOTIDE SEQUENCE</scope>
    <source>
        <strain evidence="1">BeijingLab</strain>
    </source>
</reference>
<dbReference type="EMBL" id="CM056805">
    <property type="protein sequence ID" value="KAJ8707167.1"/>
    <property type="molecule type" value="Genomic_DNA"/>
</dbReference>
<organism evidence="1 2">
    <name type="scientific">Mythimna loreyi</name>
    <dbReference type="NCBI Taxonomy" id="667449"/>
    <lineage>
        <taxon>Eukaryota</taxon>
        <taxon>Metazoa</taxon>
        <taxon>Ecdysozoa</taxon>
        <taxon>Arthropoda</taxon>
        <taxon>Hexapoda</taxon>
        <taxon>Insecta</taxon>
        <taxon>Pterygota</taxon>
        <taxon>Neoptera</taxon>
        <taxon>Endopterygota</taxon>
        <taxon>Lepidoptera</taxon>
        <taxon>Glossata</taxon>
        <taxon>Ditrysia</taxon>
        <taxon>Noctuoidea</taxon>
        <taxon>Noctuidae</taxon>
        <taxon>Noctuinae</taxon>
        <taxon>Hadenini</taxon>
        <taxon>Mythimna</taxon>
    </lineage>
</organism>
<dbReference type="Proteomes" id="UP001231649">
    <property type="component" value="Chromosome 29"/>
</dbReference>